<dbReference type="RefSeq" id="WP_120755825.1">
    <property type="nucleotide sequence ID" value="NZ_JBFADQ010000122.1"/>
</dbReference>
<evidence type="ECO:0000256" key="1">
    <source>
        <dbReference type="SAM" id="MobiDB-lite"/>
    </source>
</evidence>
<protein>
    <submittedName>
        <fullName evidence="2">Uncharacterized protein</fullName>
    </submittedName>
</protein>
<organism evidence="2 3">
    <name type="scientific">Streptomyces klenkii</name>
    <dbReference type="NCBI Taxonomy" id="1420899"/>
    <lineage>
        <taxon>Bacteria</taxon>
        <taxon>Bacillati</taxon>
        <taxon>Actinomycetota</taxon>
        <taxon>Actinomycetes</taxon>
        <taxon>Kitasatosporales</taxon>
        <taxon>Streptomycetaceae</taxon>
        <taxon>Streptomyces</taxon>
    </lineage>
</organism>
<feature type="region of interest" description="Disordered" evidence="1">
    <location>
        <begin position="40"/>
        <end position="62"/>
    </location>
</feature>
<dbReference type="AlphaFoldDB" id="A0A3B0BJW8"/>
<dbReference type="Proteomes" id="UP000270343">
    <property type="component" value="Unassembled WGS sequence"/>
</dbReference>
<gene>
    <name evidence="2" type="ORF">D7231_14485</name>
</gene>
<feature type="compositionally biased region" description="Basic residues" evidence="1">
    <location>
        <begin position="53"/>
        <end position="62"/>
    </location>
</feature>
<evidence type="ECO:0000313" key="3">
    <source>
        <dbReference type="Proteomes" id="UP000270343"/>
    </source>
</evidence>
<comment type="caution">
    <text evidence="2">The sequence shown here is derived from an EMBL/GenBank/DDBJ whole genome shotgun (WGS) entry which is preliminary data.</text>
</comment>
<sequence length="62" mass="6936">MMNARANAHPYDEEEGSRTAATASCLTCAVLVMKRAAALRESPTAVEEVERKRREHVRNGHR</sequence>
<dbReference type="OrthoDB" id="5197476at2"/>
<name>A0A3B0BJW8_9ACTN</name>
<evidence type="ECO:0000313" key="2">
    <source>
        <dbReference type="EMBL" id="RKN72681.1"/>
    </source>
</evidence>
<proteinExistence type="predicted"/>
<reference evidence="2 3" key="1">
    <citation type="journal article" date="2015" name="Antonie Van Leeuwenhoek">
        <title>Streptomyces klenkii sp. nov., isolated from deep marine sediment.</title>
        <authorList>
            <person name="Veyisoglu A."/>
            <person name="Sahin N."/>
        </authorList>
    </citation>
    <scope>NUCLEOTIDE SEQUENCE [LARGE SCALE GENOMIC DNA]</scope>
    <source>
        <strain evidence="2 3">KCTC 29202</strain>
    </source>
</reference>
<keyword evidence="3" id="KW-1185">Reference proteome</keyword>
<dbReference type="EMBL" id="RBAM01000005">
    <property type="protein sequence ID" value="RKN72681.1"/>
    <property type="molecule type" value="Genomic_DNA"/>
</dbReference>
<accession>A0A3B0BJW8</accession>